<dbReference type="Proteomes" id="UP000292957">
    <property type="component" value="Unassembled WGS sequence"/>
</dbReference>
<name>A0A4Q9MJ13_9APHY</name>
<dbReference type="SUPFAM" id="SSF51735">
    <property type="entry name" value="NAD(P)-binding Rossmann-fold domains"/>
    <property type="match status" value="1"/>
</dbReference>
<gene>
    <name evidence="1" type="ORF">BD311DRAFT_380140</name>
</gene>
<accession>A0A4Q9MJ13</accession>
<dbReference type="EMBL" id="ML143432">
    <property type="protein sequence ID" value="TBU27449.1"/>
    <property type="molecule type" value="Genomic_DNA"/>
</dbReference>
<dbReference type="OrthoDB" id="1274115at2759"/>
<protein>
    <recommendedName>
        <fullName evidence="2">Ketoreductase (KR) domain-containing protein</fullName>
    </recommendedName>
</protein>
<evidence type="ECO:0000313" key="1">
    <source>
        <dbReference type="EMBL" id="TBU27449.1"/>
    </source>
</evidence>
<sequence length="84" mass="9000">MACWALRHGDKVVATPRNPAALQGFVSQYSNPLLVLRLDVDTPAEIAAAFRKANAALVHFVVVLNSASYVVAGEIEGTPRARQV</sequence>
<organism evidence="1">
    <name type="scientific">Dichomitus squalens</name>
    <dbReference type="NCBI Taxonomy" id="114155"/>
    <lineage>
        <taxon>Eukaryota</taxon>
        <taxon>Fungi</taxon>
        <taxon>Dikarya</taxon>
        <taxon>Basidiomycota</taxon>
        <taxon>Agaricomycotina</taxon>
        <taxon>Agaricomycetes</taxon>
        <taxon>Polyporales</taxon>
        <taxon>Polyporaceae</taxon>
        <taxon>Dichomitus</taxon>
    </lineage>
</organism>
<proteinExistence type="predicted"/>
<dbReference type="AlphaFoldDB" id="A0A4Q9MJ13"/>
<dbReference type="Gene3D" id="3.40.50.720">
    <property type="entry name" value="NAD(P)-binding Rossmann-like Domain"/>
    <property type="match status" value="1"/>
</dbReference>
<reference evidence="1" key="1">
    <citation type="submission" date="2019-01" db="EMBL/GenBank/DDBJ databases">
        <title>Draft genome sequences of three monokaryotic isolates of the white-rot basidiomycete fungus Dichomitus squalens.</title>
        <authorList>
            <consortium name="DOE Joint Genome Institute"/>
            <person name="Lopez S.C."/>
            <person name="Andreopoulos B."/>
            <person name="Pangilinan J."/>
            <person name="Lipzen A."/>
            <person name="Riley R."/>
            <person name="Ahrendt S."/>
            <person name="Ng V."/>
            <person name="Barry K."/>
            <person name="Daum C."/>
            <person name="Grigoriev I.V."/>
            <person name="Hilden K.S."/>
            <person name="Makela M.R."/>
            <person name="de Vries R.P."/>
        </authorList>
    </citation>
    <scope>NUCLEOTIDE SEQUENCE [LARGE SCALE GENOMIC DNA]</scope>
    <source>
        <strain evidence="1">OM18370.1</strain>
    </source>
</reference>
<dbReference type="InterPro" id="IPR036291">
    <property type="entry name" value="NAD(P)-bd_dom_sf"/>
</dbReference>
<evidence type="ECO:0008006" key="2">
    <source>
        <dbReference type="Google" id="ProtNLM"/>
    </source>
</evidence>